<dbReference type="HOGENOM" id="CLU_069356_23_1_11"/>
<dbReference type="InterPro" id="IPR009057">
    <property type="entry name" value="Homeodomain-like_sf"/>
</dbReference>
<protein>
    <submittedName>
        <fullName evidence="6">Transcriptional regulator, TetR family</fullName>
    </submittedName>
</protein>
<dbReference type="SUPFAM" id="SSF46689">
    <property type="entry name" value="Homeodomain-like"/>
    <property type="match status" value="1"/>
</dbReference>
<keyword evidence="3" id="KW-0804">Transcription</keyword>
<evidence type="ECO:0000313" key="6">
    <source>
        <dbReference type="EMBL" id="EKX91496.1"/>
    </source>
</evidence>
<dbReference type="InterPro" id="IPR001647">
    <property type="entry name" value="HTH_TetR"/>
</dbReference>
<evidence type="ECO:0000259" key="5">
    <source>
        <dbReference type="PROSITE" id="PS50977"/>
    </source>
</evidence>
<keyword evidence="2 4" id="KW-0238">DNA-binding</keyword>
<dbReference type="STRING" id="1035195.HMPREF9997_00566"/>
<dbReference type="PATRIC" id="fig|1035195.3.peg.508"/>
<feature type="DNA-binding region" description="H-T-H motif" evidence="4">
    <location>
        <begin position="94"/>
        <end position="113"/>
    </location>
</feature>
<dbReference type="Pfam" id="PF00440">
    <property type="entry name" value="TetR_N"/>
    <property type="match status" value="1"/>
</dbReference>
<dbReference type="GO" id="GO:0003677">
    <property type="term" value="F:DNA binding"/>
    <property type="evidence" value="ECO:0007669"/>
    <property type="project" value="UniProtKB-UniRule"/>
</dbReference>
<dbReference type="SUPFAM" id="SSF48498">
    <property type="entry name" value="Tetracyclin repressor-like, C-terminal domain"/>
    <property type="match status" value="1"/>
</dbReference>
<accession>L1MKN6</accession>
<evidence type="ECO:0000256" key="4">
    <source>
        <dbReference type="PROSITE-ProRule" id="PRU00335"/>
    </source>
</evidence>
<dbReference type="Proteomes" id="UP000010445">
    <property type="component" value="Unassembled WGS sequence"/>
</dbReference>
<evidence type="ECO:0000256" key="3">
    <source>
        <dbReference type="ARBA" id="ARBA00023163"/>
    </source>
</evidence>
<organism evidence="6 7">
    <name type="scientific">Corynebacterium durum F0235</name>
    <dbReference type="NCBI Taxonomy" id="1035195"/>
    <lineage>
        <taxon>Bacteria</taxon>
        <taxon>Bacillati</taxon>
        <taxon>Actinomycetota</taxon>
        <taxon>Actinomycetes</taxon>
        <taxon>Mycobacteriales</taxon>
        <taxon>Corynebacteriaceae</taxon>
        <taxon>Corynebacterium</taxon>
    </lineage>
</organism>
<evidence type="ECO:0000313" key="7">
    <source>
        <dbReference type="Proteomes" id="UP000010445"/>
    </source>
</evidence>
<reference evidence="6 7" key="1">
    <citation type="submission" date="2012-05" db="EMBL/GenBank/DDBJ databases">
        <authorList>
            <person name="Weinstock G."/>
            <person name="Sodergren E."/>
            <person name="Lobos E.A."/>
            <person name="Fulton L."/>
            <person name="Fulton R."/>
            <person name="Courtney L."/>
            <person name="Fronick C."/>
            <person name="O'Laughlin M."/>
            <person name="Godfrey J."/>
            <person name="Wilson R.M."/>
            <person name="Miner T."/>
            <person name="Farmer C."/>
            <person name="Delehaunty K."/>
            <person name="Cordes M."/>
            <person name="Minx P."/>
            <person name="Tomlinson C."/>
            <person name="Chen J."/>
            <person name="Wollam A."/>
            <person name="Pepin K.H."/>
            <person name="Bhonagiri V."/>
            <person name="Zhang X."/>
            <person name="Suruliraj S."/>
            <person name="Warren W."/>
            <person name="Mitreva M."/>
            <person name="Mardis E.R."/>
            <person name="Wilson R.K."/>
        </authorList>
    </citation>
    <scope>NUCLEOTIDE SEQUENCE [LARGE SCALE GENOMIC DNA]</scope>
    <source>
        <strain evidence="6 7">F0235</strain>
    </source>
</reference>
<dbReference type="InterPro" id="IPR036271">
    <property type="entry name" value="Tet_transcr_reg_TetR-rel_C_sf"/>
</dbReference>
<feature type="domain" description="HTH tetR-type" evidence="5">
    <location>
        <begin position="71"/>
        <end position="131"/>
    </location>
</feature>
<evidence type="ECO:0000256" key="1">
    <source>
        <dbReference type="ARBA" id="ARBA00023015"/>
    </source>
</evidence>
<proteinExistence type="predicted"/>
<dbReference type="AlphaFoldDB" id="L1MKN6"/>
<dbReference type="PROSITE" id="PS50977">
    <property type="entry name" value="HTH_TETR_2"/>
    <property type="match status" value="1"/>
</dbReference>
<dbReference type="eggNOG" id="COG1309">
    <property type="taxonomic scope" value="Bacteria"/>
</dbReference>
<dbReference type="Gene3D" id="1.10.357.10">
    <property type="entry name" value="Tetracycline Repressor, domain 2"/>
    <property type="match status" value="1"/>
</dbReference>
<keyword evidence="1" id="KW-0805">Transcription regulation</keyword>
<dbReference type="EMBL" id="AMEM01000011">
    <property type="protein sequence ID" value="EKX91496.1"/>
    <property type="molecule type" value="Genomic_DNA"/>
</dbReference>
<gene>
    <name evidence="6" type="ORF">HMPREF9997_00566</name>
</gene>
<comment type="caution">
    <text evidence="6">The sequence shown here is derived from an EMBL/GenBank/DDBJ whole genome shotgun (WGS) entry which is preliminary data.</text>
</comment>
<dbReference type="PANTHER" id="PTHR47506:SF1">
    <property type="entry name" value="HTH-TYPE TRANSCRIPTIONAL REGULATOR YJDC"/>
    <property type="match status" value="1"/>
</dbReference>
<name>L1MKN6_9CORY</name>
<keyword evidence="7" id="KW-1185">Reference proteome</keyword>
<dbReference type="PANTHER" id="PTHR47506">
    <property type="entry name" value="TRANSCRIPTIONAL REGULATORY PROTEIN"/>
    <property type="match status" value="1"/>
</dbReference>
<evidence type="ECO:0000256" key="2">
    <source>
        <dbReference type="ARBA" id="ARBA00023125"/>
    </source>
</evidence>
<sequence length="249" mass="27547">MSAIIDMTVTAAICLHGGRGGASLFLRVNHGVGILCSYETSRTIVRAICVSVENDRSPCKSQGWRESLMSTAELEKLLDTAEYLFYERGYQAVGMDEIRSTSGLSLKRIYALVGNKEQLAVSMLRRRDDKWHADLKAYVDKASEDRHLVAIFDWLYDWLSGAGHRGCAWINAAGEMGAISPPILNEAQRHKKRFLGFMRDAAKNSGLSEDAATTIFLLAEGCMTTVGINGDTSVVRDAQRHVEQMVQRA</sequence>